<evidence type="ECO:0000256" key="1">
    <source>
        <dbReference type="SAM" id="MobiDB-lite"/>
    </source>
</evidence>
<feature type="non-terminal residue" evidence="3">
    <location>
        <position position="1"/>
    </location>
</feature>
<feature type="region of interest" description="Disordered" evidence="1">
    <location>
        <begin position="1"/>
        <end position="59"/>
    </location>
</feature>
<dbReference type="Proteomes" id="UP000186594">
    <property type="component" value="Unassembled WGS sequence"/>
</dbReference>
<organism evidence="3 4">
    <name type="scientific">Neolecta irregularis (strain DAH-3)</name>
    <dbReference type="NCBI Taxonomy" id="1198029"/>
    <lineage>
        <taxon>Eukaryota</taxon>
        <taxon>Fungi</taxon>
        <taxon>Dikarya</taxon>
        <taxon>Ascomycota</taxon>
        <taxon>Taphrinomycotina</taxon>
        <taxon>Neolectales</taxon>
        <taxon>Neolectaceae</taxon>
        <taxon>Neolecta</taxon>
    </lineage>
</organism>
<feature type="compositionally biased region" description="Low complexity" evidence="1">
    <location>
        <begin position="27"/>
        <end position="37"/>
    </location>
</feature>
<evidence type="ECO:0000313" key="4">
    <source>
        <dbReference type="Proteomes" id="UP000186594"/>
    </source>
</evidence>
<feature type="compositionally biased region" description="Low complexity" evidence="1">
    <location>
        <begin position="45"/>
        <end position="59"/>
    </location>
</feature>
<dbReference type="AlphaFoldDB" id="A0A1U7LM32"/>
<feature type="region of interest" description="Disordered" evidence="1">
    <location>
        <begin position="232"/>
        <end position="260"/>
    </location>
</feature>
<feature type="domain" description="DUF8032" evidence="2">
    <location>
        <begin position="69"/>
        <end position="162"/>
    </location>
</feature>
<accession>A0A1U7LM32</accession>
<dbReference type="PANTHER" id="PTHR22949">
    <property type="entry name" value="WHITE COLLAR 2 PROTEIN WC2"/>
    <property type="match status" value="1"/>
</dbReference>
<gene>
    <name evidence="3" type="ORF">NEOLI_005393</name>
</gene>
<sequence length="371" mass="41491">QQQQQQYIPYQSHVPPPPQQQPYAGDSPTSTSASSSPNMTRRKSSSSGPSGPIPASKPIGIIRDANGVEWITFEYSRERVKTDYKIRADVGGVDVERGLSDDFKVENCIYPRAHCAPEEYNGNRHGYETECNKIGWQLAWLNPCLRGKRGLIQRAVDSWRNRDPKLRSRRVKRLARMDATTTTHRVIEVAEEGHQWTGECVGETRIKSITPPQQQAPPPPQQLALQQEGNPGWIRTRTSPKSPAGAGASDERRLTGQTKGARVRVKITIEDITLDEIPEPFRAANCVYPSHLRDAHAPNRESEMLYNEIGWKLAWINMRLFADRASFLQRAVDAYRNKVQGEVSTRLMWAGRGGGDGCRGTVGGRGRGRVA</sequence>
<dbReference type="InterPro" id="IPR058345">
    <property type="entry name" value="DUF8032"/>
</dbReference>
<keyword evidence="4" id="KW-1185">Reference proteome</keyword>
<protein>
    <recommendedName>
        <fullName evidence="2">DUF8032 domain-containing protein</fullName>
    </recommendedName>
</protein>
<proteinExistence type="predicted"/>
<dbReference type="STRING" id="1198029.A0A1U7LM32"/>
<dbReference type="Pfam" id="PF26087">
    <property type="entry name" value="DUF8032"/>
    <property type="match status" value="2"/>
</dbReference>
<name>A0A1U7LM32_NEOID</name>
<comment type="caution">
    <text evidence="3">The sequence shown here is derived from an EMBL/GenBank/DDBJ whole genome shotgun (WGS) entry which is preliminary data.</text>
</comment>
<feature type="domain" description="DUF8032" evidence="2">
    <location>
        <begin position="257"/>
        <end position="338"/>
    </location>
</feature>
<evidence type="ECO:0000313" key="3">
    <source>
        <dbReference type="EMBL" id="OLL23715.1"/>
    </source>
</evidence>
<dbReference type="EMBL" id="LXFE01001344">
    <property type="protein sequence ID" value="OLL23715.1"/>
    <property type="molecule type" value="Genomic_DNA"/>
</dbReference>
<reference evidence="3 4" key="1">
    <citation type="submission" date="2016-04" db="EMBL/GenBank/DDBJ databases">
        <title>Evolutionary innovation and constraint leading to complex multicellularity in the Ascomycota.</title>
        <authorList>
            <person name="Cisse O."/>
            <person name="Nguyen A."/>
            <person name="Hewitt D.A."/>
            <person name="Jedd G."/>
            <person name="Stajich J.E."/>
        </authorList>
    </citation>
    <scope>NUCLEOTIDE SEQUENCE [LARGE SCALE GENOMIC DNA]</scope>
    <source>
        <strain evidence="3 4">DAH-3</strain>
    </source>
</reference>
<dbReference type="OrthoDB" id="5599902at2759"/>
<evidence type="ECO:0000259" key="2">
    <source>
        <dbReference type="Pfam" id="PF26087"/>
    </source>
</evidence>
<dbReference type="PANTHER" id="PTHR22949:SF0">
    <property type="entry name" value="RE27538P"/>
    <property type="match status" value="1"/>
</dbReference>